<accession>A0A1F5XZ13</accession>
<dbReference type="SUPFAM" id="SSF53300">
    <property type="entry name" value="vWA-like"/>
    <property type="match status" value="1"/>
</dbReference>
<dbReference type="InterPro" id="IPR036465">
    <property type="entry name" value="vWFA_dom_sf"/>
</dbReference>
<comment type="caution">
    <text evidence="1">The sequence shown here is derived from an EMBL/GenBank/DDBJ whole genome shotgun (WGS) entry which is preliminary data.</text>
</comment>
<dbReference type="STRING" id="1798364.A3G54_03155"/>
<dbReference type="Proteomes" id="UP000178894">
    <property type="component" value="Unassembled WGS sequence"/>
</dbReference>
<sequence length="232" mass="25954">MNRREFVTGGIASAAGLCLLFNRSFSQTVPGIELFLFLDWSDSMYQNFPDGRPNYLIQRNGHLSALGDIEIQKRLIEVRAFVRVVLWAGSTLEIVPIFAGRMGEAADVYRLLKAISKRVPDHSSPTGLTDHLTPLAYAESVPLASRRRIIDISTDQAIENGWITNLCRGQRDKLNSKMATEINVLAVGVNERGIENLSKNLLTPKGFIMKINGWEEYIPAIKRKLEKELGVV</sequence>
<name>A0A1F5XZ13_9BACT</name>
<evidence type="ECO:0008006" key="3">
    <source>
        <dbReference type="Google" id="ProtNLM"/>
    </source>
</evidence>
<dbReference type="AlphaFoldDB" id="A0A1F5XZ13"/>
<dbReference type="InterPro" id="IPR010607">
    <property type="entry name" value="DUF1194"/>
</dbReference>
<gene>
    <name evidence="1" type="ORF">A3G54_03155</name>
</gene>
<dbReference type="Pfam" id="PF06707">
    <property type="entry name" value="DUF1194"/>
    <property type="match status" value="1"/>
</dbReference>
<evidence type="ECO:0000313" key="1">
    <source>
        <dbReference type="EMBL" id="OGF93136.1"/>
    </source>
</evidence>
<reference evidence="1 2" key="1">
    <citation type="journal article" date="2016" name="Nat. Commun.">
        <title>Thousands of microbial genomes shed light on interconnected biogeochemical processes in an aquifer system.</title>
        <authorList>
            <person name="Anantharaman K."/>
            <person name="Brown C.T."/>
            <person name="Hug L.A."/>
            <person name="Sharon I."/>
            <person name="Castelle C.J."/>
            <person name="Probst A.J."/>
            <person name="Thomas B.C."/>
            <person name="Singh A."/>
            <person name="Wilkins M.J."/>
            <person name="Karaoz U."/>
            <person name="Brodie E.L."/>
            <person name="Williams K.H."/>
            <person name="Hubbard S.S."/>
            <person name="Banfield J.F."/>
        </authorList>
    </citation>
    <scope>NUCLEOTIDE SEQUENCE [LARGE SCALE GENOMIC DNA]</scope>
</reference>
<evidence type="ECO:0000313" key="2">
    <source>
        <dbReference type="Proteomes" id="UP000178894"/>
    </source>
</evidence>
<protein>
    <recommendedName>
        <fullName evidence="3">VWFA domain-containing protein</fullName>
    </recommendedName>
</protein>
<organism evidence="1 2">
    <name type="scientific">Candidatus Giovannonibacteria bacterium RIFCSPLOWO2_12_FULL_44_15</name>
    <dbReference type="NCBI Taxonomy" id="1798364"/>
    <lineage>
        <taxon>Bacteria</taxon>
        <taxon>Candidatus Giovannoniibacteriota</taxon>
    </lineage>
</organism>
<dbReference type="EMBL" id="MFIQ01000028">
    <property type="protein sequence ID" value="OGF93136.1"/>
    <property type="molecule type" value="Genomic_DNA"/>
</dbReference>
<proteinExistence type="predicted"/>